<dbReference type="Pfam" id="PF08706">
    <property type="entry name" value="D5_N"/>
    <property type="match status" value="1"/>
</dbReference>
<name>E0UMU9_GLOV7</name>
<dbReference type="PANTHER" id="PTHR35372:SF2">
    <property type="entry name" value="SF3 HELICASE DOMAIN-CONTAINING PROTEIN"/>
    <property type="match status" value="1"/>
</dbReference>
<evidence type="ECO:0000256" key="1">
    <source>
        <dbReference type="ARBA" id="ARBA00022741"/>
    </source>
</evidence>
<dbReference type="PROSITE" id="PS51206">
    <property type="entry name" value="SF3_HELICASE_1"/>
    <property type="match status" value="1"/>
</dbReference>
<dbReference type="PANTHER" id="PTHR35372">
    <property type="entry name" value="ATP BINDING PROTEIN-RELATED"/>
    <property type="match status" value="1"/>
</dbReference>
<gene>
    <name evidence="6" type="ordered locus">Cyan7822_6505</name>
</gene>
<sequence>MVLTQANWAEVTPDSPCPLCGKPDWCSASDNSEAVVCRRTDPIVAPRSWKHIKESSDGYPIYALRGSQGEIKSKGRLKKISKPIACPIPEGEIELATLPNELTHPEKEKVTKSWGYDIVIKYPYSPTQYVKRTEHYDESGNRIKIKKKTKITLPYHQNAEGQWINAKGQQGWPAYRIEEAITYSTNKWVLGVEGETCVEAARSLMLVSNTMQGGCWGEVDLGTWLTQLKNNGVTGLVYWPDNDDDGQRKAQKLLAASGKVKFPVLILKPLEIWADIPETGDIADWVKWGLTQGMTGDEFIKRLELAIHEAVLSRHESPPVEENTPTQQTALPKQNRIASVIAERYLNKFRYNNEANTWMEYQDEAIKGGAWIAVSNLHIQTQIYHILQARNYEFNSSYLNSIEELLRKALYIKEWPKTPNLLPFSDCVLDLYTGKTIEHSPNNYLTWVLPRPYNVPLQSWTEIDNWLTEATRSNAAHKQILLCYAAAVLRRRADLQKFLHLIGTGGSGKSTFMNLLVALVGQQNTISLDFTSLNEKDAVAEAFGKVLAIFPDQDSAGKNISNFKKITGQDLLRGRRLYKDGFNFRFEGMCAVSSNNPIFHSGSGRWLTRRVLMVPFELAVPDGKVRNLEKEFEPELSAFTHYLLSIPETQIEATLKGLNKKQVISKTLWESQIRSDGLASWLNDEIVFEVTARTQIGSNAREWDNLDYDPTTSTLFGSYCHHIKRSGRQPLTKDNFSANLIELLKGTLKRDVEKVKTNQGRFITGVRLRTLHDFEIPCLDELLENFESDDGGDDGCDDGGDDGGDDLKPLPAFLSDGSDDKAINLEAKENLLVETPEDDPPLTVFDDPPSAAEEIPSSTPPSADKNNDDHLEGEVVTATTNQSEQVVEVATGAVTQVVTPFVTEAPSFDEIMRQIKFHRERLRWSKDFFAQILVNKYQKSLHQCFSCDVILLECLSWLLGIEFQPGDRVIHNEDWKGTIQSICPDGKQAFVYLDLMESVHPIDISSLSRLVE</sequence>
<feature type="region of interest" description="Disordered" evidence="4">
    <location>
        <begin position="789"/>
        <end position="819"/>
    </location>
</feature>
<organism evidence="6 7">
    <name type="scientific">Gloeothece verrucosa (strain PCC 7822)</name>
    <name type="common">Cyanothece sp. (strain PCC 7822)</name>
    <dbReference type="NCBI Taxonomy" id="497965"/>
    <lineage>
        <taxon>Bacteria</taxon>
        <taxon>Bacillati</taxon>
        <taxon>Cyanobacteriota</taxon>
        <taxon>Cyanophyceae</taxon>
        <taxon>Oscillatoriophycideae</taxon>
        <taxon>Chroococcales</taxon>
        <taxon>Aphanothecaceae</taxon>
        <taxon>Gloeothece</taxon>
        <taxon>Gloeothece verrucosa</taxon>
    </lineage>
</organism>
<dbReference type="InterPro" id="IPR045455">
    <property type="entry name" value="NrS-1_pol-like_helicase"/>
</dbReference>
<evidence type="ECO:0000256" key="3">
    <source>
        <dbReference type="ARBA" id="ARBA00022840"/>
    </source>
</evidence>
<dbReference type="GO" id="GO:0005524">
    <property type="term" value="F:ATP binding"/>
    <property type="evidence" value="ECO:0007669"/>
    <property type="project" value="UniProtKB-KW"/>
</dbReference>
<dbReference type="SUPFAM" id="SSF52540">
    <property type="entry name" value="P-loop containing nucleoside triphosphate hydrolases"/>
    <property type="match status" value="1"/>
</dbReference>
<keyword evidence="3" id="KW-0067">ATP-binding</keyword>
<dbReference type="AlphaFoldDB" id="E0UMU9"/>
<dbReference type="InterPro" id="IPR014818">
    <property type="entry name" value="Phage/plasmid_primase_P4_C"/>
</dbReference>
<dbReference type="InterPro" id="IPR027417">
    <property type="entry name" value="P-loop_NTPase"/>
</dbReference>
<keyword evidence="2" id="KW-0378">Hydrolase</keyword>
<feature type="domain" description="SF3 helicase" evidence="5">
    <location>
        <begin position="473"/>
        <end position="629"/>
    </location>
</feature>
<dbReference type="Gene3D" id="3.40.50.300">
    <property type="entry name" value="P-loop containing nucleotide triphosphate hydrolases"/>
    <property type="match status" value="1"/>
</dbReference>
<proteinExistence type="predicted"/>
<evidence type="ECO:0000256" key="2">
    <source>
        <dbReference type="ARBA" id="ARBA00022801"/>
    </source>
</evidence>
<evidence type="ECO:0000256" key="4">
    <source>
        <dbReference type="SAM" id="MobiDB-lite"/>
    </source>
</evidence>
<feature type="region of interest" description="Disordered" evidence="4">
    <location>
        <begin position="834"/>
        <end position="869"/>
    </location>
</feature>
<dbReference type="GO" id="GO:0016787">
    <property type="term" value="F:hydrolase activity"/>
    <property type="evidence" value="ECO:0007669"/>
    <property type="project" value="UniProtKB-KW"/>
</dbReference>
<reference evidence="7" key="1">
    <citation type="journal article" date="2011" name="MBio">
        <title>Novel metabolic attributes of the genus Cyanothece, comprising a group of unicellular nitrogen-fixing Cyanobacteria.</title>
        <authorList>
            <person name="Bandyopadhyay A."/>
            <person name="Elvitigala T."/>
            <person name="Welsh E."/>
            <person name="Stockel J."/>
            <person name="Liberton M."/>
            <person name="Min H."/>
            <person name="Sherman L.A."/>
            <person name="Pakrasi H.B."/>
        </authorList>
    </citation>
    <scope>NUCLEOTIDE SEQUENCE [LARGE SCALE GENOMIC DNA]</scope>
    <source>
        <strain evidence="7">PCC 7822</strain>
        <plasmid evidence="7">Cy782202</plasmid>
    </source>
</reference>
<dbReference type="OrthoDB" id="505390at2"/>
<evidence type="ECO:0000313" key="7">
    <source>
        <dbReference type="Proteomes" id="UP000008206"/>
    </source>
</evidence>
<geneLocation type="plasmid" evidence="6 7">
    <name>Cy782202</name>
</geneLocation>
<dbReference type="RefSeq" id="WP_013335025.1">
    <property type="nucleotide sequence ID" value="NC_014534.1"/>
</dbReference>
<dbReference type="HOGENOM" id="CLU_299716_0_0_3"/>
<dbReference type="Proteomes" id="UP000008206">
    <property type="component" value="Plasmid Cy782202"/>
</dbReference>
<evidence type="ECO:0000259" key="5">
    <source>
        <dbReference type="PROSITE" id="PS51206"/>
    </source>
</evidence>
<keyword evidence="7" id="KW-1185">Reference proteome</keyword>
<feature type="compositionally biased region" description="Acidic residues" evidence="4">
    <location>
        <begin position="789"/>
        <end position="804"/>
    </location>
</feature>
<dbReference type="InterPro" id="IPR051620">
    <property type="entry name" value="ORF904-like_C"/>
</dbReference>
<accession>E0UMU9</accession>
<evidence type="ECO:0000313" key="6">
    <source>
        <dbReference type="EMBL" id="ADN18279.1"/>
    </source>
</evidence>
<dbReference type="Pfam" id="PF19263">
    <property type="entry name" value="DUF5906"/>
    <property type="match status" value="1"/>
</dbReference>
<keyword evidence="1" id="KW-0547">Nucleotide-binding</keyword>
<dbReference type="InterPro" id="IPR014015">
    <property type="entry name" value="Helicase_SF3_DNA-vir"/>
</dbReference>
<dbReference type="KEGG" id="cyj:Cyan7822_6505"/>
<protein>
    <submittedName>
        <fullName evidence="6">Primase P4</fullName>
    </submittedName>
</protein>
<dbReference type="EMBL" id="CP002200">
    <property type="protein sequence ID" value="ADN18279.1"/>
    <property type="molecule type" value="Genomic_DNA"/>
</dbReference>
<keyword evidence="6" id="KW-0614">Plasmid</keyword>